<organism evidence="2 3">
    <name type="scientific">Oceanicola granulosus (strain ATCC BAA-861 / DSM 15982 / KCTC 12143 / HTCC2516)</name>
    <dbReference type="NCBI Taxonomy" id="314256"/>
    <lineage>
        <taxon>Bacteria</taxon>
        <taxon>Pseudomonadati</taxon>
        <taxon>Pseudomonadota</taxon>
        <taxon>Alphaproteobacteria</taxon>
        <taxon>Rhodobacterales</taxon>
        <taxon>Roseobacteraceae</taxon>
        <taxon>Oceanicola</taxon>
    </lineage>
</organism>
<keyword evidence="3" id="KW-1185">Reference proteome</keyword>
<evidence type="ECO:0000313" key="2">
    <source>
        <dbReference type="EMBL" id="EAR49762.1"/>
    </source>
</evidence>
<gene>
    <name evidence="2" type="ORF">OG2516_04673</name>
</gene>
<dbReference type="InterPro" id="IPR018772">
    <property type="entry name" value="Transcription_activator_HlyU"/>
</dbReference>
<dbReference type="RefSeq" id="WP_007254462.1">
    <property type="nucleotide sequence ID" value="NZ_CH724107.1"/>
</dbReference>
<dbReference type="eggNOG" id="COG5453">
    <property type="taxonomic scope" value="Bacteria"/>
</dbReference>
<dbReference type="STRING" id="314256.OG2516_04673"/>
<proteinExistence type="predicted"/>
<evidence type="ECO:0008006" key="4">
    <source>
        <dbReference type="Google" id="ProtNLM"/>
    </source>
</evidence>
<evidence type="ECO:0000313" key="3">
    <source>
        <dbReference type="Proteomes" id="UP000003635"/>
    </source>
</evidence>
<reference evidence="2 3" key="1">
    <citation type="journal article" date="2010" name="J. Bacteriol.">
        <title>Genome sequences of Oceanicola granulosus HTCC2516(T) and Oceanicola batsensis HTCC2597(TDelta).</title>
        <authorList>
            <person name="Thrash J.C."/>
            <person name="Cho J.C."/>
            <person name="Vergin K.L."/>
            <person name="Giovannoni S.J."/>
        </authorList>
    </citation>
    <scope>NUCLEOTIDE SEQUENCE [LARGE SCALE GENOMIC DNA]</scope>
    <source>
        <strain evidence="3">ATCC BAA-861 / DSM 15982 / KCTC 12143 / HTCC2516</strain>
    </source>
</reference>
<sequence>MSLFSKLFGGASGRAKTPEAEPEEYKGFAIHPAPIEESGRWRVAARIEKQVDGEDKVHQLIRADTLDSRDAATEASVNKAKQMIDEQGERLFG</sequence>
<dbReference type="OrthoDB" id="9800971at2"/>
<feature type="region of interest" description="Disordered" evidence="1">
    <location>
        <begin position="1"/>
        <end position="31"/>
    </location>
</feature>
<accession>Q2CAS6</accession>
<feature type="compositionally biased region" description="Basic and acidic residues" evidence="1">
    <location>
        <begin position="16"/>
        <end position="26"/>
    </location>
</feature>
<dbReference type="HOGENOM" id="CLU_171735_0_0_5"/>
<evidence type="ECO:0000256" key="1">
    <source>
        <dbReference type="SAM" id="MobiDB-lite"/>
    </source>
</evidence>
<dbReference type="AlphaFoldDB" id="Q2CAS6"/>
<comment type="caution">
    <text evidence="2">The sequence shown here is derived from an EMBL/GenBank/DDBJ whole genome shotgun (WGS) entry which is preliminary data.</text>
</comment>
<dbReference type="Proteomes" id="UP000003635">
    <property type="component" value="Unassembled WGS sequence"/>
</dbReference>
<dbReference type="Pfam" id="PF10115">
    <property type="entry name" value="HlyU"/>
    <property type="match status" value="1"/>
</dbReference>
<name>Q2CAS6_OCEGH</name>
<protein>
    <recommendedName>
        <fullName evidence="4">Transcriptional activator HlyU</fullName>
    </recommendedName>
</protein>
<dbReference type="EMBL" id="AAOT01000048">
    <property type="protein sequence ID" value="EAR49762.1"/>
    <property type="molecule type" value="Genomic_DNA"/>
</dbReference>